<protein>
    <recommendedName>
        <fullName evidence="5">Osiris 2</fullName>
    </recommendedName>
</protein>
<evidence type="ECO:0008006" key="5">
    <source>
        <dbReference type="Google" id="ProtNLM"/>
    </source>
</evidence>
<reference evidence="3" key="1">
    <citation type="submission" date="2013-04" db="EMBL/GenBank/DDBJ databases">
        <authorList>
            <person name="Qu J."/>
            <person name="Murali S.C."/>
            <person name="Bandaranaike D."/>
            <person name="Bellair M."/>
            <person name="Blankenburg K."/>
            <person name="Chao H."/>
            <person name="Dinh H."/>
            <person name="Doddapaneni H."/>
            <person name="Downs B."/>
            <person name="Dugan-Rocha S."/>
            <person name="Elkadiri S."/>
            <person name="Gnanaolivu R.D."/>
            <person name="Hernandez B."/>
            <person name="Javaid M."/>
            <person name="Jayaseelan J.C."/>
            <person name="Lee S."/>
            <person name="Li M."/>
            <person name="Ming W."/>
            <person name="Munidasa M."/>
            <person name="Muniz J."/>
            <person name="Nguyen L."/>
            <person name="Ongeri F."/>
            <person name="Osuji N."/>
            <person name="Pu L.-L."/>
            <person name="Puazo M."/>
            <person name="Qu C."/>
            <person name="Quiroz J."/>
            <person name="Raj R."/>
            <person name="Weissenberger G."/>
            <person name="Xin Y."/>
            <person name="Zou X."/>
            <person name="Han Y."/>
            <person name="Richards S."/>
            <person name="Worley K."/>
            <person name="Muzny D."/>
            <person name="Gibbs R."/>
        </authorList>
    </citation>
    <scope>NUCLEOTIDE SEQUENCE</scope>
    <source>
        <strain evidence="3">Sampled in the wild</strain>
    </source>
</reference>
<comment type="caution">
    <text evidence="3">The sequence shown here is derived from an EMBL/GenBank/DDBJ whole genome shotgun (WGS) entry which is preliminary data.</text>
</comment>
<dbReference type="EMBL" id="KZ308576">
    <property type="protein sequence ID" value="KAG8231809.1"/>
    <property type="molecule type" value="Genomic_DNA"/>
</dbReference>
<evidence type="ECO:0000256" key="2">
    <source>
        <dbReference type="SAM" id="SignalP"/>
    </source>
</evidence>
<feature type="signal peptide" evidence="2">
    <location>
        <begin position="1"/>
        <end position="22"/>
    </location>
</feature>
<dbReference type="PANTHER" id="PTHR21879:SF10">
    <property type="entry name" value="LP14110P"/>
    <property type="match status" value="1"/>
</dbReference>
<name>A0A8K0KCU0_LADFU</name>
<sequence length="334" mass="36909">MGMRLICAGALLFVVCCGWVSAQSGKVVFGDNGADSNRQAPEDVIRYAPAARDLGPNLNLTSVPQGGPRRGKNLLSWLGLGTGPEVDPYLKEANQQCLVGDLYECFKSRALSSLDEFFITATTSFPLTENARIKRFKAPGDESEGRARSFEFSTSPRAQDSEWDRFSKFLLRRVETFLRSAGLELEFPSQVTDGGRYSPRFLDEIASELDVIEDKNASPLHRTKLKKLFIPLLVILKLFKLKLLLFLPLILGLASFKKLLGFLALAIPGIIGFFKLCRPNLSQTYGSYGHSSFYQPPPHSFNGPYSSSSLQSVSSPYYNREGDFSASSGSVSFR</sequence>
<keyword evidence="2" id="KW-0732">Signal</keyword>
<evidence type="ECO:0000313" key="4">
    <source>
        <dbReference type="Proteomes" id="UP000792457"/>
    </source>
</evidence>
<feature type="transmembrane region" description="Helical" evidence="1">
    <location>
        <begin position="259"/>
        <end position="276"/>
    </location>
</feature>
<evidence type="ECO:0000313" key="3">
    <source>
        <dbReference type="EMBL" id="KAG8231809.1"/>
    </source>
</evidence>
<dbReference type="Proteomes" id="UP000792457">
    <property type="component" value="Unassembled WGS sequence"/>
</dbReference>
<keyword evidence="1" id="KW-0472">Membrane</keyword>
<feature type="transmembrane region" description="Helical" evidence="1">
    <location>
        <begin position="228"/>
        <end position="247"/>
    </location>
</feature>
<keyword evidence="1" id="KW-0812">Transmembrane</keyword>
<dbReference type="GO" id="GO:0016020">
    <property type="term" value="C:membrane"/>
    <property type="evidence" value="ECO:0007669"/>
    <property type="project" value="TreeGrafter"/>
</dbReference>
<evidence type="ECO:0000256" key="1">
    <source>
        <dbReference type="SAM" id="Phobius"/>
    </source>
</evidence>
<accession>A0A8K0KCU0</accession>
<keyword evidence="1" id="KW-1133">Transmembrane helix</keyword>
<dbReference type="InterPro" id="IPR012464">
    <property type="entry name" value="DUF1676"/>
</dbReference>
<feature type="chain" id="PRO_5035442742" description="Osiris 2" evidence="2">
    <location>
        <begin position="23"/>
        <end position="334"/>
    </location>
</feature>
<dbReference type="PANTHER" id="PTHR21879">
    <property type="entry name" value="FI03362P-RELATED-RELATED"/>
    <property type="match status" value="1"/>
</dbReference>
<keyword evidence="4" id="KW-1185">Reference proteome</keyword>
<reference evidence="3" key="2">
    <citation type="submission" date="2017-10" db="EMBL/GenBank/DDBJ databases">
        <title>Ladona fulva Genome sequencing and assembly.</title>
        <authorList>
            <person name="Murali S."/>
            <person name="Richards S."/>
            <person name="Bandaranaike D."/>
            <person name="Bellair M."/>
            <person name="Blankenburg K."/>
            <person name="Chao H."/>
            <person name="Dinh H."/>
            <person name="Doddapaneni H."/>
            <person name="Dugan-Rocha S."/>
            <person name="Elkadiri S."/>
            <person name="Gnanaolivu R."/>
            <person name="Hernandez B."/>
            <person name="Skinner E."/>
            <person name="Javaid M."/>
            <person name="Lee S."/>
            <person name="Li M."/>
            <person name="Ming W."/>
            <person name="Munidasa M."/>
            <person name="Muniz J."/>
            <person name="Nguyen L."/>
            <person name="Hughes D."/>
            <person name="Osuji N."/>
            <person name="Pu L.-L."/>
            <person name="Puazo M."/>
            <person name="Qu C."/>
            <person name="Quiroz J."/>
            <person name="Raj R."/>
            <person name="Weissenberger G."/>
            <person name="Xin Y."/>
            <person name="Zou X."/>
            <person name="Han Y."/>
            <person name="Worley K."/>
            <person name="Muzny D."/>
            <person name="Gibbs R."/>
        </authorList>
    </citation>
    <scope>NUCLEOTIDE SEQUENCE</scope>
    <source>
        <strain evidence="3">Sampled in the wild</strain>
    </source>
</reference>
<gene>
    <name evidence="3" type="ORF">J437_LFUL012638</name>
</gene>
<dbReference type="Pfam" id="PF07898">
    <property type="entry name" value="DUF1676"/>
    <property type="match status" value="1"/>
</dbReference>
<dbReference type="OrthoDB" id="8196390at2759"/>
<organism evidence="3 4">
    <name type="scientific">Ladona fulva</name>
    <name type="common">Scarce chaser dragonfly</name>
    <name type="synonym">Libellula fulva</name>
    <dbReference type="NCBI Taxonomy" id="123851"/>
    <lineage>
        <taxon>Eukaryota</taxon>
        <taxon>Metazoa</taxon>
        <taxon>Ecdysozoa</taxon>
        <taxon>Arthropoda</taxon>
        <taxon>Hexapoda</taxon>
        <taxon>Insecta</taxon>
        <taxon>Pterygota</taxon>
        <taxon>Palaeoptera</taxon>
        <taxon>Odonata</taxon>
        <taxon>Epiprocta</taxon>
        <taxon>Anisoptera</taxon>
        <taxon>Libelluloidea</taxon>
        <taxon>Libellulidae</taxon>
        <taxon>Ladona</taxon>
    </lineage>
</organism>
<dbReference type="AlphaFoldDB" id="A0A8K0KCU0"/>
<proteinExistence type="predicted"/>